<dbReference type="AlphaFoldDB" id="A0A5N5WZ15"/>
<dbReference type="OrthoDB" id="654211at2759"/>
<dbReference type="InterPro" id="IPR036236">
    <property type="entry name" value="Znf_C2H2_sf"/>
</dbReference>
<keyword evidence="2" id="KW-0479">Metal-binding</keyword>
<keyword evidence="3" id="KW-0677">Repeat</keyword>
<organism evidence="11 12">
    <name type="scientific">Aspergillus leporis</name>
    <dbReference type="NCBI Taxonomy" id="41062"/>
    <lineage>
        <taxon>Eukaryota</taxon>
        <taxon>Fungi</taxon>
        <taxon>Dikarya</taxon>
        <taxon>Ascomycota</taxon>
        <taxon>Pezizomycotina</taxon>
        <taxon>Eurotiomycetes</taxon>
        <taxon>Eurotiomycetidae</taxon>
        <taxon>Eurotiales</taxon>
        <taxon>Aspergillaceae</taxon>
        <taxon>Aspergillus</taxon>
        <taxon>Aspergillus subgen. Circumdati</taxon>
    </lineage>
</organism>
<dbReference type="GO" id="GO:0008270">
    <property type="term" value="F:zinc ion binding"/>
    <property type="evidence" value="ECO:0007669"/>
    <property type="project" value="UniProtKB-KW"/>
</dbReference>
<evidence type="ECO:0000313" key="11">
    <source>
        <dbReference type="EMBL" id="KAB8072312.1"/>
    </source>
</evidence>
<feature type="domain" description="C2H2-type" evidence="10">
    <location>
        <begin position="37"/>
        <end position="65"/>
    </location>
</feature>
<dbReference type="Pfam" id="PF04082">
    <property type="entry name" value="Fungal_trans"/>
    <property type="match status" value="1"/>
</dbReference>
<dbReference type="GO" id="GO:0000978">
    <property type="term" value="F:RNA polymerase II cis-regulatory region sequence-specific DNA binding"/>
    <property type="evidence" value="ECO:0007669"/>
    <property type="project" value="InterPro"/>
</dbReference>
<dbReference type="GO" id="GO:0000981">
    <property type="term" value="F:DNA-binding transcription factor activity, RNA polymerase II-specific"/>
    <property type="evidence" value="ECO:0007669"/>
    <property type="project" value="InterPro"/>
</dbReference>
<dbReference type="SUPFAM" id="SSF57667">
    <property type="entry name" value="beta-beta-alpha zinc fingers"/>
    <property type="match status" value="1"/>
</dbReference>
<proteinExistence type="predicted"/>
<dbReference type="InterPro" id="IPR013087">
    <property type="entry name" value="Znf_C2H2_type"/>
</dbReference>
<comment type="subcellular location">
    <subcellularLocation>
        <location evidence="1">Nucleus</location>
    </subcellularLocation>
</comment>
<evidence type="ECO:0000256" key="2">
    <source>
        <dbReference type="ARBA" id="ARBA00022723"/>
    </source>
</evidence>
<sequence>MHSKPHRQWQCSVCFAHFSRMEHLRRHLKSHDNERSYACYLCRRTFTRKDAMKRHEKTCKAQPSPIDPLSTPDYNDQREHDKYHVEALFQGTPKDEVDDIQSLPEIPSPLDFTALDRLYSQELPPDSIVLAGKLEFLAYFTSARGMAAFLDQDTLQRRQKMHLEYETQIDICGSDCEEKSRGYVSYSGKLYTLLDPLTNFPATTIDPSMIHLDSEDSDPLFLKTQEIVHQFQAIIGTKSDKSIIKLDWDLSVQESCSILFVPQNIRRFLEYFWSFWYPNCPIVHRPSFNPQTAPTALLCVMIIIGACLSPHDGDAVLAKMWLDSVEELVFSNEAFQEKPAMGPTPTVLENQIEWQKKRVECMQMTYLVCSLQKREGSMEAQTRIRRYRHATMVTLARDTGLSASHRSLGQKDPSLSWWREFTVEEELIRSLTYVFLIDAALTVLHNSPPRMVVSELQMGIACSEECFQAESATECFTALNNWKEAVSWRDRFSVSAVVRKICQSSLDDHLVYEFSRLGTLNLFTIVQSLHSLTFNLQNSIIFESTFTPVQTGLENWRRIWNVRVPEDRYMPEHPQTIWKKIGFLRYAPEFWHLARIIVARIQSESLDEQKLAPRSPVELFRYDHTDMLDVNGLIMEYRRLNLNSSTPT</sequence>
<dbReference type="GO" id="GO:0005634">
    <property type="term" value="C:nucleus"/>
    <property type="evidence" value="ECO:0007669"/>
    <property type="project" value="UniProtKB-SubCell"/>
</dbReference>
<feature type="domain" description="C2H2-type" evidence="10">
    <location>
        <begin position="9"/>
        <end position="36"/>
    </location>
</feature>
<keyword evidence="6" id="KW-0805">Transcription regulation</keyword>
<gene>
    <name evidence="11" type="ORF">BDV29DRAFT_4637</name>
</gene>
<keyword evidence="7" id="KW-0804">Transcription</keyword>
<reference evidence="11 12" key="1">
    <citation type="submission" date="2019-04" db="EMBL/GenBank/DDBJ databases">
        <title>Friends and foes A comparative genomics study of 23 Aspergillus species from section Flavi.</title>
        <authorList>
            <consortium name="DOE Joint Genome Institute"/>
            <person name="Kjaerbolling I."/>
            <person name="Vesth T."/>
            <person name="Frisvad J.C."/>
            <person name="Nybo J.L."/>
            <person name="Theobald S."/>
            <person name="Kildgaard S."/>
            <person name="Isbrandt T."/>
            <person name="Kuo A."/>
            <person name="Sato A."/>
            <person name="Lyhne E.K."/>
            <person name="Kogle M.E."/>
            <person name="Wiebenga A."/>
            <person name="Kun R.S."/>
            <person name="Lubbers R.J."/>
            <person name="Makela M.R."/>
            <person name="Barry K."/>
            <person name="Chovatia M."/>
            <person name="Clum A."/>
            <person name="Daum C."/>
            <person name="Haridas S."/>
            <person name="He G."/>
            <person name="LaButti K."/>
            <person name="Lipzen A."/>
            <person name="Mondo S."/>
            <person name="Riley R."/>
            <person name="Salamov A."/>
            <person name="Simmons B.A."/>
            <person name="Magnuson J.K."/>
            <person name="Henrissat B."/>
            <person name="Mortensen U.H."/>
            <person name="Larsen T.O."/>
            <person name="Devries R.P."/>
            <person name="Grigoriev I.V."/>
            <person name="Machida M."/>
            <person name="Baker S.E."/>
            <person name="Andersen M.R."/>
        </authorList>
    </citation>
    <scope>NUCLEOTIDE SEQUENCE [LARGE SCALE GENOMIC DNA]</scope>
    <source>
        <strain evidence="11 12">CBS 151.66</strain>
    </source>
</reference>
<dbReference type="PANTHER" id="PTHR40626">
    <property type="entry name" value="MIP31509P"/>
    <property type="match status" value="1"/>
</dbReference>
<dbReference type="PANTHER" id="PTHR40626:SF3">
    <property type="entry name" value="TRANSCRIPTION FACTOR WITH C2H2 AND ZN(2)-CYS(6) DNA BINDING DOMAIN (EUROFUNG)-RELATED"/>
    <property type="match status" value="1"/>
</dbReference>
<evidence type="ECO:0000256" key="8">
    <source>
        <dbReference type="ARBA" id="ARBA00023242"/>
    </source>
</evidence>
<evidence type="ECO:0000256" key="3">
    <source>
        <dbReference type="ARBA" id="ARBA00022737"/>
    </source>
</evidence>
<dbReference type="CDD" id="cd12148">
    <property type="entry name" value="fungal_TF_MHR"/>
    <property type="match status" value="1"/>
</dbReference>
<accession>A0A5N5WZ15</accession>
<dbReference type="InterPro" id="IPR051059">
    <property type="entry name" value="VerF-like"/>
</dbReference>
<dbReference type="EMBL" id="ML732250">
    <property type="protein sequence ID" value="KAB8072312.1"/>
    <property type="molecule type" value="Genomic_DNA"/>
</dbReference>
<evidence type="ECO:0000256" key="6">
    <source>
        <dbReference type="ARBA" id="ARBA00023015"/>
    </source>
</evidence>
<dbReference type="SMART" id="SM00355">
    <property type="entry name" value="ZnF_C2H2"/>
    <property type="match status" value="2"/>
</dbReference>
<keyword evidence="5" id="KW-0862">Zinc</keyword>
<evidence type="ECO:0000256" key="4">
    <source>
        <dbReference type="ARBA" id="ARBA00022771"/>
    </source>
</evidence>
<dbReference type="GO" id="GO:0000785">
    <property type="term" value="C:chromatin"/>
    <property type="evidence" value="ECO:0007669"/>
    <property type="project" value="TreeGrafter"/>
</dbReference>
<evidence type="ECO:0000256" key="5">
    <source>
        <dbReference type="ARBA" id="ARBA00022833"/>
    </source>
</evidence>
<dbReference type="Gene3D" id="3.30.160.60">
    <property type="entry name" value="Classic Zinc Finger"/>
    <property type="match status" value="1"/>
</dbReference>
<keyword evidence="4 9" id="KW-0863">Zinc-finger</keyword>
<dbReference type="GO" id="GO:0006351">
    <property type="term" value="P:DNA-templated transcription"/>
    <property type="evidence" value="ECO:0007669"/>
    <property type="project" value="InterPro"/>
</dbReference>
<keyword evidence="8" id="KW-0539">Nucleus</keyword>
<evidence type="ECO:0000256" key="1">
    <source>
        <dbReference type="ARBA" id="ARBA00004123"/>
    </source>
</evidence>
<dbReference type="InterPro" id="IPR007219">
    <property type="entry name" value="XnlR_reg_dom"/>
</dbReference>
<evidence type="ECO:0000256" key="9">
    <source>
        <dbReference type="PROSITE-ProRule" id="PRU00042"/>
    </source>
</evidence>
<dbReference type="Proteomes" id="UP000326565">
    <property type="component" value="Unassembled WGS sequence"/>
</dbReference>
<evidence type="ECO:0000256" key="7">
    <source>
        <dbReference type="ARBA" id="ARBA00023163"/>
    </source>
</evidence>
<keyword evidence="12" id="KW-1185">Reference proteome</keyword>
<evidence type="ECO:0000259" key="10">
    <source>
        <dbReference type="PROSITE" id="PS50157"/>
    </source>
</evidence>
<dbReference type="PROSITE" id="PS50157">
    <property type="entry name" value="ZINC_FINGER_C2H2_2"/>
    <property type="match status" value="2"/>
</dbReference>
<evidence type="ECO:0000313" key="12">
    <source>
        <dbReference type="Proteomes" id="UP000326565"/>
    </source>
</evidence>
<protein>
    <recommendedName>
        <fullName evidence="10">C2H2-type domain-containing protein</fullName>
    </recommendedName>
</protein>
<name>A0A5N5WZ15_9EURO</name>
<dbReference type="PROSITE" id="PS00028">
    <property type="entry name" value="ZINC_FINGER_C2H2_1"/>
    <property type="match status" value="1"/>
</dbReference>